<protein>
    <submittedName>
        <fullName evidence="2">Alpha/beta hydrolase</fullName>
    </submittedName>
</protein>
<dbReference type="PRINTS" id="PR00111">
    <property type="entry name" value="ABHYDROLASE"/>
</dbReference>
<organism evidence="2 3">
    <name type="scientific">Variovorax terrae</name>
    <dbReference type="NCBI Taxonomy" id="2923278"/>
    <lineage>
        <taxon>Bacteria</taxon>
        <taxon>Pseudomonadati</taxon>
        <taxon>Pseudomonadota</taxon>
        <taxon>Betaproteobacteria</taxon>
        <taxon>Burkholderiales</taxon>
        <taxon>Comamonadaceae</taxon>
        <taxon>Variovorax</taxon>
    </lineage>
</organism>
<dbReference type="EMBL" id="JALGBI010000001">
    <property type="protein sequence ID" value="MCJ0762147.1"/>
    <property type="molecule type" value="Genomic_DNA"/>
</dbReference>
<dbReference type="InterPro" id="IPR000073">
    <property type="entry name" value="AB_hydrolase_1"/>
</dbReference>
<dbReference type="Pfam" id="PF12697">
    <property type="entry name" value="Abhydrolase_6"/>
    <property type="match status" value="1"/>
</dbReference>
<evidence type="ECO:0000313" key="3">
    <source>
        <dbReference type="Proteomes" id="UP001139447"/>
    </source>
</evidence>
<dbReference type="AlphaFoldDB" id="A0A9X1VRT3"/>
<reference evidence="2" key="1">
    <citation type="submission" date="2022-03" db="EMBL/GenBank/DDBJ databases">
        <authorList>
            <person name="Woo C.Y."/>
        </authorList>
    </citation>
    <scope>NUCLEOTIDE SEQUENCE</scope>
    <source>
        <strain evidence="2">CYS-02</strain>
    </source>
</reference>
<accession>A0A9X1VRT3</accession>
<evidence type="ECO:0000313" key="2">
    <source>
        <dbReference type="EMBL" id="MCJ0762147.1"/>
    </source>
</evidence>
<dbReference type="Gene3D" id="3.40.50.1820">
    <property type="entry name" value="alpha/beta hydrolase"/>
    <property type="match status" value="1"/>
</dbReference>
<dbReference type="InterPro" id="IPR029058">
    <property type="entry name" value="AB_hydrolase_fold"/>
</dbReference>
<dbReference type="SUPFAM" id="SSF53474">
    <property type="entry name" value="alpha/beta-Hydrolases"/>
    <property type="match status" value="1"/>
</dbReference>
<keyword evidence="3" id="KW-1185">Reference proteome</keyword>
<dbReference type="RefSeq" id="WP_243304141.1">
    <property type="nucleotide sequence ID" value="NZ_JALGBI010000001.1"/>
</dbReference>
<evidence type="ECO:0000259" key="1">
    <source>
        <dbReference type="Pfam" id="PF12697"/>
    </source>
</evidence>
<dbReference type="Proteomes" id="UP001139447">
    <property type="component" value="Unassembled WGS sequence"/>
</dbReference>
<dbReference type="GO" id="GO:0016787">
    <property type="term" value="F:hydrolase activity"/>
    <property type="evidence" value="ECO:0007669"/>
    <property type="project" value="UniProtKB-KW"/>
</dbReference>
<gene>
    <name evidence="2" type="ORF">MMF98_02880</name>
</gene>
<dbReference type="PANTHER" id="PTHR43194:SF5">
    <property type="entry name" value="PIMELOYL-[ACYL-CARRIER PROTEIN] METHYL ESTER ESTERASE"/>
    <property type="match status" value="1"/>
</dbReference>
<keyword evidence="2" id="KW-0378">Hydrolase</keyword>
<comment type="caution">
    <text evidence="2">The sequence shown here is derived from an EMBL/GenBank/DDBJ whole genome shotgun (WGS) entry which is preliminary data.</text>
</comment>
<name>A0A9X1VRT3_9BURK</name>
<feature type="domain" description="AB hydrolase-1" evidence="1">
    <location>
        <begin position="4"/>
        <end position="223"/>
    </location>
</feature>
<sequence>MPRLILIPGLAGDATMWQAQLAALPAALSPVVTDVHTRAETVEAMARALLEEHGGELILCGASMGGMVAMETARQAPQRVRGLALLGTSARPETDDMRALRESAIELFRQGRAEEVIRPNVGFAFAPQQANDPALVQAYLDFVLGAGAEQLIRQNRAVIARPDARAHLPQLRCPTLVMCGEADQLTPPECAREIAALVPGAELVLLPQCGHMLTMEKPDEVNATLLAWLARVNPSRP</sequence>
<dbReference type="PANTHER" id="PTHR43194">
    <property type="entry name" value="HYDROLASE ALPHA/BETA FOLD FAMILY"/>
    <property type="match status" value="1"/>
</dbReference>
<dbReference type="InterPro" id="IPR050228">
    <property type="entry name" value="Carboxylesterase_BioH"/>
</dbReference>
<proteinExistence type="predicted"/>